<dbReference type="PANTHER" id="PTHR43029:SF7">
    <property type="entry name" value="AMMONIUM TRANSPORTER 2 MEMBER 5"/>
    <property type="match status" value="1"/>
</dbReference>
<evidence type="ECO:0000313" key="8">
    <source>
        <dbReference type="Proteomes" id="UP000515121"/>
    </source>
</evidence>
<protein>
    <submittedName>
        <fullName evidence="9">Ammonium transporter 4 member 1</fullName>
    </submittedName>
</protein>
<evidence type="ECO:0000256" key="1">
    <source>
        <dbReference type="ARBA" id="ARBA00004141"/>
    </source>
</evidence>
<dbReference type="GO" id="GO:0005886">
    <property type="term" value="C:plasma membrane"/>
    <property type="evidence" value="ECO:0007669"/>
    <property type="project" value="TreeGrafter"/>
</dbReference>
<gene>
    <name evidence="9" type="primary">LOC111300188</name>
</gene>
<dbReference type="SUPFAM" id="SSF111352">
    <property type="entry name" value="Ammonium transporter"/>
    <property type="match status" value="1"/>
</dbReference>
<dbReference type="OrthoDB" id="534912at2759"/>
<keyword evidence="3 6" id="KW-0812">Transmembrane</keyword>
<dbReference type="InterPro" id="IPR029020">
    <property type="entry name" value="Ammonium/urea_transptr"/>
</dbReference>
<dbReference type="AlphaFoldDB" id="A0A6P5ZFG1"/>
<evidence type="ECO:0000256" key="2">
    <source>
        <dbReference type="ARBA" id="ARBA00005887"/>
    </source>
</evidence>
<evidence type="ECO:0000259" key="7">
    <source>
        <dbReference type="Pfam" id="PF00909"/>
    </source>
</evidence>
<dbReference type="Proteomes" id="UP000515121">
    <property type="component" value="Unplaced"/>
</dbReference>
<feature type="domain" description="Ammonium transporter AmtB-like" evidence="7">
    <location>
        <begin position="3"/>
        <end position="107"/>
    </location>
</feature>
<dbReference type="GeneID" id="111300188"/>
<keyword evidence="4 6" id="KW-1133">Transmembrane helix</keyword>
<dbReference type="GO" id="GO:0008519">
    <property type="term" value="F:ammonium channel activity"/>
    <property type="evidence" value="ECO:0007669"/>
    <property type="project" value="InterPro"/>
</dbReference>
<evidence type="ECO:0000256" key="6">
    <source>
        <dbReference type="SAM" id="Phobius"/>
    </source>
</evidence>
<feature type="transmembrane region" description="Helical" evidence="6">
    <location>
        <begin position="57"/>
        <end position="85"/>
    </location>
</feature>
<accession>A0A6P5ZFG1</accession>
<evidence type="ECO:0000256" key="4">
    <source>
        <dbReference type="ARBA" id="ARBA00022989"/>
    </source>
</evidence>
<dbReference type="InterPro" id="IPR001905">
    <property type="entry name" value="Ammonium_transpt"/>
</dbReference>
<dbReference type="Gene3D" id="1.10.3430.10">
    <property type="entry name" value="Ammonium transporter AmtB like domains"/>
    <property type="match status" value="1"/>
</dbReference>
<evidence type="ECO:0000256" key="5">
    <source>
        <dbReference type="ARBA" id="ARBA00023136"/>
    </source>
</evidence>
<reference evidence="9" key="1">
    <citation type="submission" date="2025-08" db="UniProtKB">
        <authorList>
            <consortium name="RefSeq"/>
        </authorList>
    </citation>
    <scope>IDENTIFICATION</scope>
    <source>
        <tissue evidence="9">Fruit stalk</tissue>
    </source>
</reference>
<comment type="subcellular location">
    <subcellularLocation>
        <location evidence="1">Membrane</location>
        <topology evidence="1">Multi-pass membrane protein</topology>
    </subcellularLocation>
</comment>
<evidence type="ECO:0000256" key="3">
    <source>
        <dbReference type="ARBA" id="ARBA00022692"/>
    </source>
</evidence>
<dbReference type="KEGG" id="dzi:111300188"/>
<dbReference type="PANTHER" id="PTHR43029">
    <property type="entry name" value="AMMONIUM TRANSPORTER MEP2"/>
    <property type="match status" value="1"/>
</dbReference>
<keyword evidence="8" id="KW-1185">Reference proteome</keyword>
<comment type="similarity">
    <text evidence="2">Belongs to the ammonia transporter channel (TC 1.A.11.2) family.</text>
</comment>
<sequence>MAILHTHASAGSLGGTLAGFFAVPKLNRLFYGFSGQYIGLFYGLTNGRTAAGIRQIAVQLLGILFVVIVNILSRSIICLFVQLFVPLRMSQEDMEIGDEAAHGEEAYVIWGHN</sequence>
<dbReference type="RefSeq" id="XP_022751568.1">
    <property type="nucleotide sequence ID" value="XM_022895833.1"/>
</dbReference>
<dbReference type="InterPro" id="IPR024041">
    <property type="entry name" value="NH4_transpt_AmtB-like_dom"/>
</dbReference>
<proteinExistence type="inferred from homology"/>
<name>A0A6P5ZFG1_DURZI</name>
<dbReference type="Pfam" id="PF00909">
    <property type="entry name" value="Ammonium_transp"/>
    <property type="match status" value="1"/>
</dbReference>
<evidence type="ECO:0000313" key="9">
    <source>
        <dbReference type="RefSeq" id="XP_022751568.1"/>
    </source>
</evidence>
<organism evidence="8 9">
    <name type="scientific">Durio zibethinus</name>
    <name type="common">Durian</name>
    <dbReference type="NCBI Taxonomy" id="66656"/>
    <lineage>
        <taxon>Eukaryota</taxon>
        <taxon>Viridiplantae</taxon>
        <taxon>Streptophyta</taxon>
        <taxon>Embryophyta</taxon>
        <taxon>Tracheophyta</taxon>
        <taxon>Spermatophyta</taxon>
        <taxon>Magnoliopsida</taxon>
        <taxon>eudicotyledons</taxon>
        <taxon>Gunneridae</taxon>
        <taxon>Pentapetalae</taxon>
        <taxon>rosids</taxon>
        <taxon>malvids</taxon>
        <taxon>Malvales</taxon>
        <taxon>Malvaceae</taxon>
        <taxon>Helicteroideae</taxon>
        <taxon>Durio</taxon>
    </lineage>
</organism>
<keyword evidence="5 6" id="KW-0472">Membrane</keyword>